<dbReference type="EMBL" id="CM001224">
    <property type="protein sequence ID" value="KEH21418.1"/>
    <property type="molecule type" value="Genomic_DNA"/>
</dbReference>
<gene>
    <name evidence="2" type="ordered locus">MTR_8g106795</name>
</gene>
<dbReference type="EnsemblPlants" id="KEH21418">
    <property type="protein sequence ID" value="KEH21418"/>
    <property type="gene ID" value="MTR_8g106795"/>
</dbReference>
<protein>
    <submittedName>
        <fullName evidence="2 3">Uncharacterized protein</fullName>
    </submittedName>
</protein>
<feature type="compositionally biased region" description="Low complexity" evidence="1">
    <location>
        <begin position="1"/>
        <end position="14"/>
    </location>
</feature>
<accession>A0A072TX47</accession>
<organism evidence="2 4">
    <name type="scientific">Medicago truncatula</name>
    <name type="common">Barrel medic</name>
    <name type="synonym">Medicago tribuloides</name>
    <dbReference type="NCBI Taxonomy" id="3880"/>
    <lineage>
        <taxon>Eukaryota</taxon>
        <taxon>Viridiplantae</taxon>
        <taxon>Streptophyta</taxon>
        <taxon>Embryophyta</taxon>
        <taxon>Tracheophyta</taxon>
        <taxon>Spermatophyta</taxon>
        <taxon>Magnoliopsida</taxon>
        <taxon>eudicotyledons</taxon>
        <taxon>Gunneridae</taxon>
        <taxon>Pentapetalae</taxon>
        <taxon>rosids</taxon>
        <taxon>fabids</taxon>
        <taxon>Fabales</taxon>
        <taxon>Fabaceae</taxon>
        <taxon>Papilionoideae</taxon>
        <taxon>50 kb inversion clade</taxon>
        <taxon>NPAAA clade</taxon>
        <taxon>Hologalegina</taxon>
        <taxon>IRL clade</taxon>
        <taxon>Trifolieae</taxon>
        <taxon>Medicago</taxon>
    </lineage>
</organism>
<evidence type="ECO:0000256" key="1">
    <source>
        <dbReference type="SAM" id="MobiDB-lite"/>
    </source>
</evidence>
<dbReference type="AlphaFoldDB" id="A0A072TX47"/>
<evidence type="ECO:0000313" key="4">
    <source>
        <dbReference type="Proteomes" id="UP000002051"/>
    </source>
</evidence>
<dbReference type="Proteomes" id="UP000002051">
    <property type="component" value="Chromosome 8"/>
</dbReference>
<sequence>MTGLSGTTGSGSSSPVQNAQQNSGAMPLQFLLRIEDIKDKTYALLSDFFLI</sequence>
<evidence type="ECO:0000313" key="3">
    <source>
        <dbReference type="EnsemblPlants" id="KEH21418"/>
    </source>
</evidence>
<reference evidence="2 4" key="1">
    <citation type="journal article" date="2011" name="Nature">
        <title>The Medicago genome provides insight into the evolution of rhizobial symbioses.</title>
        <authorList>
            <person name="Young N.D."/>
            <person name="Debelle F."/>
            <person name="Oldroyd G.E."/>
            <person name="Geurts R."/>
            <person name="Cannon S.B."/>
            <person name="Udvardi M.K."/>
            <person name="Benedito V.A."/>
            <person name="Mayer K.F."/>
            <person name="Gouzy J."/>
            <person name="Schoof H."/>
            <person name="Van de Peer Y."/>
            <person name="Proost S."/>
            <person name="Cook D.R."/>
            <person name="Meyers B.C."/>
            <person name="Spannagl M."/>
            <person name="Cheung F."/>
            <person name="De Mita S."/>
            <person name="Krishnakumar V."/>
            <person name="Gundlach H."/>
            <person name="Zhou S."/>
            <person name="Mudge J."/>
            <person name="Bharti A.K."/>
            <person name="Murray J.D."/>
            <person name="Naoumkina M.A."/>
            <person name="Rosen B."/>
            <person name="Silverstein K.A."/>
            <person name="Tang H."/>
            <person name="Rombauts S."/>
            <person name="Zhao P.X."/>
            <person name="Zhou P."/>
            <person name="Barbe V."/>
            <person name="Bardou P."/>
            <person name="Bechner M."/>
            <person name="Bellec A."/>
            <person name="Berger A."/>
            <person name="Berges H."/>
            <person name="Bidwell S."/>
            <person name="Bisseling T."/>
            <person name="Choisne N."/>
            <person name="Couloux A."/>
            <person name="Denny R."/>
            <person name="Deshpande S."/>
            <person name="Dai X."/>
            <person name="Doyle J.J."/>
            <person name="Dudez A.M."/>
            <person name="Farmer A.D."/>
            <person name="Fouteau S."/>
            <person name="Franken C."/>
            <person name="Gibelin C."/>
            <person name="Gish J."/>
            <person name="Goldstein S."/>
            <person name="Gonzalez A.J."/>
            <person name="Green P.J."/>
            <person name="Hallab A."/>
            <person name="Hartog M."/>
            <person name="Hua A."/>
            <person name="Humphray S.J."/>
            <person name="Jeong D.H."/>
            <person name="Jing Y."/>
            <person name="Jocker A."/>
            <person name="Kenton S.M."/>
            <person name="Kim D.J."/>
            <person name="Klee K."/>
            <person name="Lai H."/>
            <person name="Lang C."/>
            <person name="Lin S."/>
            <person name="Macmil S.L."/>
            <person name="Magdelenat G."/>
            <person name="Matthews L."/>
            <person name="McCorrison J."/>
            <person name="Monaghan E.L."/>
            <person name="Mun J.H."/>
            <person name="Najar F.Z."/>
            <person name="Nicholson C."/>
            <person name="Noirot C."/>
            <person name="O'Bleness M."/>
            <person name="Paule C.R."/>
            <person name="Poulain J."/>
            <person name="Prion F."/>
            <person name="Qin B."/>
            <person name="Qu C."/>
            <person name="Retzel E.F."/>
            <person name="Riddle C."/>
            <person name="Sallet E."/>
            <person name="Samain S."/>
            <person name="Samson N."/>
            <person name="Sanders I."/>
            <person name="Saurat O."/>
            <person name="Scarpelli C."/>
            <person name="Schiex T."/>
            <person name="Segurens B."/>
            <person name="Severin A.J."/>
            <person name="Sherrier D.J."/>
            <person name="Shi R."/>
            <person name="Sims S."/>
            <person name="Singer S.R."/>
            <person name="Sinharoy S."/>
            <person name="Sterck L."/>
            <person name="Viollet A."/>
            <person name="Wang B.B."/>
            <person name="Wang K."/>
            <person name="Wang M."/>
            <person name="Wang X."/>
            <person name="Warfsmann J."/>
            <person name="Weissenbach J."/>
            <person name="White D.D."/>
            <person name="White J.D."/>
            <person name="Wiley G.B."/>
            <person name="Wincker P."/>
            <person name="Xing Y."/>
            <person name="Yang L."/>
            <person name="Yao Z."/>
            <person name="Ying F."/>
            <person name="Zhai J."/>
            <person name="Zhou L."/>
            <person name="Zuber A."/>
            <person name="Denarie J."/>
            <person name="Dixon R.A."/>
            <person name="May G.D."/>
            <person name="Schwartz D.C."/>
            <person name="Rogers J."/>
            <person name="Quetier F."/>
            <person name="Town C.D."/>
            <person name="Roe B.A."/>
        </authorList>
    </citation>
    <scope>NUCLEOTIDE SEQUENCE [LARGE SCALE GENOMIC DNA]</scope>
    <source>
        <strain evidence="2">A17</strain>
        <strain evidence="3 4">cv. Jemalong A17</strain>
    </source>
</reference>
<reference evidence="3" key="3">
    <citation type="submission" date="2015-04" db="UniProtKB">
        <authorList>
            <consortium name="EnsemblPlants"/>
        </authorList>
    </citation>
    <scope>IDENTIFICATION</scope>
    <source>
        <strain evidence="3">cv. Jemalong A17</strain>
    </source>
</reference>
<feature type="region of interest" description="Disordered" evidence="1">
    <location>
        <begin position="1"/>
        <end position="21"/>
    </location>
</feature>
<dbReference type="HOGENOM" id="CLU_3109497_0_0_1"/>
<name>A0A072TX47_MEDTR</name>
<keyword evidence="4" id="KW-1185">Reference proteome</keyword>
<reference evidence="2 4" key="2">
    <citation type="journal article" date="2014" name="BMC Genomics">
        <title>An improved genome release (version Mt4.0) for the model legume Medicago truncatula.</title>
        <authorList>
            <person name="Tang H."/>
            <person name="Krishnakumar V."/>
            <person name="Bidwell S."/>
            <person name="Rosen B."/>
            <person name="Chan A."/>
            <person name="Zhou S."/>
            <person name="Gentzbittel L."/>
            <person name="Childs K.L."/>
            <person name="Yandell M."/>
            <person name="Gundlach H."/>
            <person name="Mayer K.F."/>
            <person name="Schwartz D.C."/>
            <person name="Town C.D."/>
        </authorList>
    </citation>
    <scope>GENOME REANNOTATION</scope>
    <source>
        <strain evidence="2">A17</strain>
        <strain evidence="3 4">cv. Jemalong A17</strain>
    </source>
</reference>
<proteinExistence type="predicted"/>
<evidence type="ECO:0000313" key="2">
    <source>
        <dbReference type="EMBL" id="KEH21418.1"/>
    </source>
</evidence>